<feature type="transmembrane region" description="Helical" evidence="10">
    <location>
        <begin position="37"/>
        <end position="60"/>
    </location>
</feature>
<comment type="caution">
    <text evidence="14">The sequence shown here is derived from an EMBL/GenBank/DDBJ whole genome shotgun (WGS) entry which is preliminary data.</text>
</comment>
<dbReference type="InterPro" id="IPR003661">
    <property type="entry name" value="HisK_dim/P_dom"/>
</dbReference>
<protein>
    <recommendedName>
        <fullName evidence="2">histidine kinase</fullName>
        <ecNumber evidence="2">2.7.13.3</ecNumber>
    </recommendedName>
</protein>
<dbReference type="SMART" id="SM00387">
    <property type="entry name" value="HATPase_c"/>
    <property type="match status" value="1"/>
</dbReference>
<dbReference type="NCBIfam" id="TIGR00229">
    <property type="entry name" value="sensory_box"/>
    <property type="match status" value="1"/>
</dbReference>
<dbReference type="PRINTS" id="PR00344">
    <property type="entry name" value="BCTRLSENSOR"/>
</dbReference>
<dbReference type="Pfam" id="PF02518">
    <property type="entry name" value="HATPase_c"/>
    <property type="match status" value="1"/>
</dbReference>
<evidence type="ECO:0000259" key="13">
    <source>
        <dbReference type="PROSITE" id="PS50113"/>
    </source>
</evidence>
<feature type="domain" description="PAC" evidence="13">
    <location>
        <begin position="403"/>
        <end position="455"/>
    </location>
</feature>
<dbReference type="CDD" id="cd00130">
    <property type="entry name" value="PAS"/>
    <property type="match status" value="1"/>
</dbReference>
<dbReference type="Gene3D" id="3.30.450.20">
    <property type="entry name" value="PAS domain"/>
    <property type="match status" value="2"/>
</dbReference>
<evidence type="ECO:0000256" key="2">
    <source>
        <dbReference type="ARBA" id="ARBA00012438"/>
    </source>
</evidence>
<dbReference type="SMART" id="SM00086">
    <property type="entry name" value="PAC"/>
    <property type="match status" value="1"/>
</dbReference>
<dbReference type="GO" id="GO:0005524">
    <property type="term" value="F:ATP binding"/>
    <property type="evidence" value="ECO:0007669"/>
    <property type="project" value="UniProtKB-KW"/>
</dbReference>
<evidence type="ECO:0000256" key="7">
    <source>
        <dbReference type="ARBA" id="ARBA00022840"/>
    </source>
</evidence>
<evidence type="ECO:0000256" key="6">
    <source>
        <dbReference type="ARBA" id="ARBA00022777"/>
    </source>
</evidence>
<dbReference type="SUPFAM" id="SSF47384">
    <property type="entry name" value="Homodimeric domain of signal transducing histidine kinase"/>
    <property type="match status" value="1"/>
</dbReference>
<keyword evidence="6 14" id="KW-0418">Kinase</keyword>
<name>A0A480AI10_9BURK</name>
<keyword evidence="5" id="KW-0547">Nucleotide-binding</keyword>
<feature type="region of interest" description="Disordered" evidence="9">
    <location>
        <begin position="835"/>
        <end position="869"/>
    </location>
</feature>
<dbReference type="EC" id="2.7.13.3" evidence="2"/>
<keyword evidence="15" id="KW-1185">Reference proteome</keyword>
<dbReference type="EMBL" id="BJCL01000001">
    <property type="protein sequence ID" value="GCL61053.1"/>
    <property type="molecule type" value="Genomic_DNA"/>
</dbReference>
<accession>A0A480AI10</accession>
<dbReference type="InterPro" id="IPR000014">
    <property type="entry name" value="PAS"/>
</dbReference>
<dbReference type="Pfam" id="PF00989">
    <property type="entry name" value="PAS"/>
    <property type="match status" value="1"/>
</dbReference>
<evidence type="ECO:0000259" key="11">
    <source>
        <dbReference type="PROSITE" id="PS50109"/>
    </source>
</evidence>
<feature type="domain" description="Histidine kinase" evidence="11">
    <location>
        <begin position="605"/>
        <end position="831"/>
    </location>
</feature>
<evidence type="ECO:0000256" key="1">
    <source>
        <dbReference type="ARBA" id="ARBA00000085"/>
    </source>
</evidence>
<keyword evidence="7" id="KW-0067">ATP-binding</keyword>
<comment type="catalytic activity">
    <reaction evidence="1">
        <text>ATP + protein L-histidine = ADP + protein N-phospho-L-histidine.</text>
        <dbReference type="EC" id="2.7.13.3"/>
    </reaction>
</comment>
<dbReference type="PANTHER" id="PTHR43065:SF42">
    <property type="entry name" value="TWO-COMPONENT SENSOR PPRA"/>
    <property type="match status" value="1"/>
</dbReference>
<dbReference type="SMART" id="SM00388">
    <property type="entry name" value="HisKA"/>
    <property type="match status" value="1"/>
</dbReference>
<feature type="transmembrane region" description="Helical" evidence="10">
    <location>
        <begin position="293"/>
        <end position="312"/>
    </location>
</feature>
<evidence type="ECO:0000313" key="14">
    <source>
        <dbReference type="EMBL" id="GCL61053.1"/>
    </source>
</evidence>
<evidence type="ECO:0000256" key="10">
    <source>
        <dbReference type="SAM" id="Phobius"/>
    </source>
</evidence>
<dbReference type="InterPro" id="IPR013767">
    <property type="entry name" value="PAS_fold"/>
</dbReference>
<reference evidence="15" key="1">
    <citation type="submission" date="2019-03" db="EMBL/GenBank/DDBJ databases">
        <title>Aquabacterium pictum sp.nov., the first bacteriochlorophyll a-containing freshwater bacterium in the genus Aquabacterium of the class Betaproteobacteria.</title>
        <authorList>
            <person name="Hirose S."/>
            <person name="Tank M."/>
            <person name="Hara E."/>
            <person name="Tamaki H."/>
            <person name="Takaichi S."/>
            <person name="Haruta S."/>
            <person name="Hanada S."/>
        </authorList>
    </citation>
    <scope>NUCLEOTIDE SEQUENCE [LARGE SCALE GENOMIC DNA]</scope>
    <source>
        <strain evidence="15">W35</strain>
    </source>
</reference>
<evidence type="ECO:0000259" key="12">
    <source>
        <dbReference type="PROSITE" id="PS50112"/>
    </source>
</evidence>
<feature type="compositionally biased region" description="Low complexity" evidence="9">
    <location>
        <begin position="846"/>
        <end position="857"/>
    </location>
</feature>
<dbReference type="SUPFAM" id="SSF55785">
    <property type="entry name" value="PYP-like sensor domain (PAS domain)"/>
    <property type="match status" value="2"/>
</dbReference>
<dbReference type="InterPro" id="IPR036097">
    <property type="entry name" value="HisK_dim/P_sf"/>
</dbReference>
<evidence type="ECO:0000256" key="3">
    <source>
        <dbReference type="ARBA" id="ARBA00022553"/>
    </source>
</evidence>
<keyword evidence="8" id="KW-0902">Two-component regulatory system</keyword>
<sequence length="869" mass="96533">MPAPPPTPPNQLSGAQGQRRLLGRWWRRQSPARQDRFATLGPLASVLLFLAAIISAFWYLRNEEFDRETESVKRDTEIAQQQIRLRLIENQEQLVRMARELVTRELDASEFTPQAAAFMNDRPEITQFLWLAADQSTRARHSAQADREEQTAADAPQALKAPGRTESEWAFIAARDLRQPIYSRAFKDRHGGLVFQVHVPMLARGQFNGALVADYSIDVLLRHFVPTEVTRRHAVAVVDDREQVIASSVLQMPGEAQQRAAILHDVPLAPAANGLVLRGSGYRTSVGLIGNTLFWMVVALSVLTLWMLLGTFRHVRRRGQIQGALVQETNFRRAMENSMLTGMRAMDIEGRVSYVNPAFCAMTGFTEHELIGRLPPYPYWPPDRIEENSRLLQQELQGRSPAGGIEVKVMRKNGTLFDARMYVSPLVDARGHQTGWMTSMTNITEAKRIRDQLSASHERFTTVLEGLEAAVSVLSVQQGELLFANRSYRLWFGADARGHALLASGAVPNLPTDLTGHDDEDGLSGIPTQELAGQGANPREVYAAQLDKWFDVRARYLQWTDGRLAQMLIATDVTARRRAEEQAAQQAEKAQVSSRLITMGEMASSVAHELNQPLTAITNYCNGMVSRVKADTIDRDALIAALGKTARQAERAGQIIHRIRAFVKKSEPQRQTAQAKAIVEEAVELASIELRRRNVAIHHYVAQRLPDLQCDPILIEQVLLNLLKNAAEAIDSAKMPASRRHIELRVIPRHTPDEGGVIEFAVTDQGPGLPEEVIARLYEAFFSTKAEGMGIGLSLCRSIVESHRGRIKAQNLYNGTVVTGCRFAFTLPVETTARHEETTLSHPSDDTAPTVAAPADPSVDKPAAARTPP</sequence>
<dbReference type="Gene3D" id="3.30.565.10">
    <property type="entry name" value="Histidine kinase-like ATPase, C-terminal domain"/>
    <property type="match status" value="1"/>
</dbReference>
<keyword evidence="10" id="KW-1133">Transmembrane helix</keyword>
<dbReference type="SMART" id="SM00091">
    <property type="entry name" value="PAS"/>
    <property type="match status" value="2"/>
</dbReference>
<dbReference type="CDD" id="cd00082">
    <property type="entry name" value="HisKA"/>
    <property type="match status" value="1"/>
</dbReference>
<feature type="domain" description="PAS" evidence="12">
    <location>
        <begin position="327"/>
        <end position="399"/>
    </location>
</feature>
<dbReference type="InterPro" id="IPR004358">
    <property type="entry name" value="Sig_transdc_His_kin-like_C"/>
</dbReference>
<dbReference type="PROSITE" id="PS50113">
    <property type="entry name" value="PAC"/>
    <property type="match status" value="1"/>
</dbReference>
<dbReference type="InterPro" id="IPR035965">
    <property type="entry name" value="PAS-like_dom_sf"/>
</dbReference>
<dbReference type="AlphaFoldDB" id="A0A480AI10"/>
<keyword evidence="10" id="KW-0812">Transmembrane</keyword>
<evidence type="ECO:0000256" key="4">
    <source>
        <dbReference type="ARBA" id="ARBA00022679"/>
    </source>
</evidence>
<keyword evidence="4" id="KW-0808">Transferase</keyword>
<dbReference type="Gene3D" id="1.10.287.130">
    <property type="match status" value="1"/>
</dbReference>
<dbReference type="Proteomes" id="UP000301751">
    <property type="component" value="Unassembled WGS sequence"/>
</dbReference>
<dbReference type="InterPro" id="IPR001610">
    <property type="entry name" value="PAC"/>
</dbReference>
<feature type="region of interest" description="Disordered" evidence="9">
    <location>
        <begin position="140"/>
        <end position="162"/>
    </location>
</feature>
<dbReference type="GO" id="GO:0000155">
    <property type="term" value="F:phosphorelay sensor kinase activity"/>
    <property type="evidence" value="ECO:0007669"/>
    <property type="project" value="InterPro"/>
</dbReference>
<proteinExistence type="predicted"/>
<keyword evidence="3" id="KW-0597">Phosphoprotein</keyword>
<dbReference type="PANTHER" id="PTHR43065">
    <property type="entry name" value="SENSOR HISTIDINE KINASE"/>
    <property type="match status" value="1"/>
</dbReference>
<dbReference type="PROSITE" id="PS50112">
    <property type="entry name" value="PAS"/>
    <property type="match status" value="1"/>
</dbReference>
<dbReference type="InterPro" id="IPR036890">
    <property type="entry name" value="HATPase_C_sf"/>
</dbReference>
<gene>
    <name evidence="14" type="ORF">AQPW35_01340</name>
</gene>
<dbReference type="Pfam" id="PF00512">
    <property type="entry name" value="HisKA"/>
    <property type="match status" value="1"/>
</dbReference>
<organism evidence="14 15">
    <name type="scientific">Pseudaquabacterium pictum</name>
    <dbReference type="NCBI Taxonomy" id="2315236"/>
    <lineage>
        <taxon>Bacteria</taxon>
        <taxon>Pseudomonadati</taxon>
        <taxon>Pseudomonadota</taxon>
        <taxon>Betaproteobacteria</taxon>
        <taxon>Burkholderiales</taxon>
        <taxon>Sphaerotilaceae</taxon>
        <taxon>Pseudaquabacterium</taxon>
    </lineage>
</organism>
<keyword evidence="10" id="KW-0472">Membrane</keyword>
<evidence type="ECO:0000313" key="15">
    <source>
        <dbReference type="Proteomes" id="UP000301751"/>
    </source>
</evidence>
<dbReference type="RefSeq" id="WP_137730838.1">
    <property type="nucleotide sequence ID" value="NZ_BJCL01000001.1"/>
</dbReference>
<dbReference type="InterPro" id="IPR003594">
    <property type="entry name" value="HATPase_dom"/>
</dbReference>
<dbReference type="OrthoDB" id="1931120at2"/>
<dbReference type="PROSITE" id="PS50109">
    <property type="entry name" value="HIS_KIN"/>
    <property type="match status" value="1"/>
</dbReference>
<dbReference type="GO" id="GO:0006355">
    <property type="term" value="P:regulation of DNA-templated transcription"/>
    <property type="evidence" value="ECO:0007669"/>
    <property type="project" value="InterPro"/>
</dbReference>
<dbReference type="InterPro" id="IPR005467">
    <property type="entry name" value="His_kinase_dom"/>
</dbReference>
<dbReference type="SUPFAM" id="SSF55874">
    <property type="entry name" value="ATPase domain of HSP90 chaperone/DNA topoisomerase II/histidine kinase"/>
    <property type="match status" value="1"/>
</dbReference>
<evidence type="ECO:0000256" key="5">
    <source>
        <dbReference type="ARBA" id="ARBA00022741"/>
    </source>
</evidence>
<feature type="compositionally biased region" description="Basic and acidic residues" evidence="9">
    <location>
        <begin position="835"/>
        <end position="845"/>
    </location>
</feature>
<dbReference type="InterPro" id="IPR000700">
    <property type="entry name" value="PAS-assoc_C"/>
</dbReference>
<evidence type="ECO:0000256" key="8">
    <source>
        <dbReference type="ARBA" id="ARBA00023012"/>
    </source>
</evidence>
<evidence type="ECO:0000256" key="9">
    <source>
        <dbReference type="SAM" id="MobiDB-lite"/>
    </source>
</evidence>